<name>K9WJ85_9CYAN</name>
<dbReference type="HOGENOM" id="CLU_010500_1_0_3"/>
<accession>K9WJ85</accession>
<feature type="compositionally biased region" description="Polar residues" evidence="1">
    <location>
        <begin position="100"/>
        <end position="121"/>
    </location>
</feature>
<sequence length="822" mass="89083">MPQPVQPPETPAIIQPVTTHEAVNLEQSSIEAPGTRLSRSLPSGTIPTPSPPEAFAPEFSPLKVYKSAALLGPPISVGYSKASPEAPLIGEAVEPESDRAQSLSRSAALPSSTRSSPTVLVSQGKALQASASSNVSPSDALSVTLGTQNVKRLVTQERGGEAREFEFSIPNPETQPSPAEEVAPAPNPDQVNPQPPSTPAPTPNVPDNPFGTGGVIELTADRQEYDDQRKVITAQGNVVLRFREALLNADRVEVNLPNRIIVAQGNVALTRGQQVLRGQRFEYYFVQDSGVILNASGELYSPTAGTDLSFTPTPGSTAPPPQRPLSDRIASDQPLQGISNPGGYSFVVGGGSSAQNLSVPPSGGTINRFRYQAERVDFEGSNAIARNVRITNDPFSPPELEVRADTARFTRLEPLVDEVVASRPRLVFDQGFELPLLRNRITIDRRPREPALLNFGYDGNDRGGLFVERSFEVLNTPNLRFSVTPQYFLQRAIFEEGVIDPSVFGVRARLDGTLGPRTTLTGRAVLTTFDPTDFEENFRGSLRLQQIIGTTLPHTLNLESSYRDRLFNGSLGFQTVRSSIGAVITSPVIPLGNTGISLTYQAGAQYINADTDRLDLLEPNRTNNRISLGRYQGSVSLNKGFLLWQGQALPPTPTEGLRYTPTPVVPYLALTTGVTGVASLYSNGDTQQSLSGTIALVGQLGHFSRPYLDYTGFNIGYTQVALGNKSPFLFDRVADTKVLSAGITQQVYGPFRVGFQTSINLDTGKEISTDYLLEYSRRTYNILLRFNPVQQLGSISLRINDFNWTGNPQPFDGSNVIQGVTR</sequence>
<dbReference type="eggNOG" id="COG1452">
    <property type="taxonomic scope" value="Bacteria"/>
</dbReference>
<keyword evidence="3" id="KW-1185">Reference proteome</keyword>
<evidence type="ECO:0000313" key="3">
    <source>
        <dbReference type="Proteomes" id="UP000010471"/>
    </source>
</evidence>
<feature type="compositionally biased region" description="Polar residues" evidence="1">
    <location>
        <begin position="37"/>
        <end position="47"/>
    </location>
</feature>
<dbReference type="GO" id="GO:1990351">
    <property type="term" value="C:transporter complex"/>
    <property type="evidence" value="ECO:0007669"/>
    <property type="project" value="TreeGrafter"/>
</dbReference>
<dbReference type="PANTHER" id="PTHR30189">
    <property type="entry name" value="LPS-ASSEMBLY PROTEIN"/>
    <property type="match status" value="1"/>
</dbReference>
<dbReference type="PANTHER" id="PTHR30189:SF1">
    <property type="entry name" value="LPS-ASSEMBLY PROTEIN LPTD"/>
    <property type="match status" value="1"/>
</dbReference>
<feature type="compositionally biased region" description="Polar residues" evidence="1">
    <location>
        <begin position="129"/>
        <end position="140"/>
    </location>
</feature>
<dbReference type="OrthoDB" id="441598at2"/>
<feature type="region of interest" description="Disordered" evidence="1">
    <location>
        <begin position="158"/>
        <end position="213"/>
    </location>
</feature>
<dbReference type="PATRIC" id="fig|1173027.3.peg.4609"/>
<feature type="compositionally biased region" description="Pro residues" evidence="1">
    <location>
        <begin position="193"/>
        <end position="206"/>
    </location>
</feature>
<dbReference type="Gene3D" id="2.60.450.10">
    <property type="entry name" value="Lipopolysaccharide (LPS) transport protein A like domain"/>
    <property type="match status" value="1"/>
</dbReference>
<gene>
    <name evidence="2" type="ORF">Mic7113_4175</name>
</gene>
<dbReference type="STRING" id="1173027.Mic7113_4175"/>
<feature type="region of interest" description="Disordered" evidence="1">
    <location>
        <begin position="27"/>
        <end position="57"/>
    </location>
</feature>
<evidence type="ECO:0000256" key="1">
    <source>
        <dbReference type="SAM" id="MobiDB-lite"/>
    </source>
</evidence>
<dbReference type="AlphaFoldDB" id="K9WJ85"/>
<dbReference type="Pfam" id="PF12600">
    <property type="entry name" value="DUF3769"/>
    <property type="match status" value="1"/>
</dbReference>
<evidence type="ECO:0000313" key="2">
    <source>
        <dbReference type="EMBL" id="AFZ19876.1"/>
    </source>
</evidence>
<feature type="region of interest" description="Disordered" evidence="1">
    <location>
        <begin position="304"/>
        <end position="334"/>
    </location>
</feature>
<protein>
    <submittedName>
        <fullName evidence="2">Organic solvent tolerance protein OstA</fullName>
    </submittedName>
</protein>
<feature type="compositionally biased region" description="Polar residues" evidence="1">
    <location>
        <begin position="304"/>
        <end position="316"/>
    </location>
</feature>
<dbReference type="RefSeq" id="WP_015184012.1">
    <property type="nucleotide sequence ID" value="NC_019738.1"/>
</dbReference>
<reference evidence="2 3" key="1">
    <citation type="submission" date="2012-06" db="EMBL/GenBank/DDBJ databases">
        <title>Finished chromosome of genome of Microcoleus sp. PCC 7113.</title>
        <authorList>
            <consortium name="US DOE Joint Genome Institute"/>
            <person name="Gugger M."/>
            <person name="Coursin T."/>
            <person name="Rippka R."/>
            <person name="Tandeau De Marsac N."/>
            <person name="Huntemann M."/>
            <person name="Wei C.-L."/>
            <person name="Han J."/>
            <person name="Detter J.C."/>
            <person name="Han C."/>
            <person name="Tapia R."/>
            <person name="Chen A."/>
            <person name="Kyrpides N."/>
            <person name="Mavromatis K."/>
            <person name="Markowitz V."/>
            <person name="Szeto E."/>
            <person name="Ivanova N."/>
            <person name="Pagani I."/>
            <person name="Pati A."/>
            <person name="Goodwin L."/>
            <person name="Nordberg H.P."/>
            <person name="Cantor M.N."/>
            <person name="Hua S.X."/>
            <person name="Woyke T."/>
            <person name="Kerfeld C.A."/>
        </authorList>
    </citation>
    <scope>NUCLEOTIDE SEQUENCE [LARGE SCALE GENOMIC DNA]</scope>
    <source>
        <strain evidence="2 3">PCC 7113</strain>
    </source>
</reference>
<proteinExistence type="predicted"/>
<feature type="region of interest" description="Disordered" evidence="1">
    <location>
        <begin position="89"/>
        <end position="140"/>
    </location>
</feature>
<dbReference type="GO" id="GO:0009279">
    <property type="term" value="C:cell outer membrane"/>
    <property type="evidence" value="ECO:0007669"/>
    <property type="project" value="TreeGrafter"/>
</dbReference>
<dbReference type="InterPro" id="IPR050218">
    <property type="entry name" value="LptD"/>
</dbReference>
<organism evidence="2 3">
    <name type="scientific">Allocoleopsis franciscana PCC 7113</name>
    <dbReference type="NCBI Taxonomy" id="1173027"/>
    <lineage>
        <taxon>Bacteria</taxon>
        <taxon>Bacillati</taxon>
        <taxon>Cyanobacteriota</taxon>
        <taxon>Cyanophyceae</taxon>
        <taxon>Coleofasciculales</taxon>
        <taxon>Coleofasciculaceae</taxon>
        <taxon>Allocoleopsis</taxon>
        <taxon>Allocoleopsis franciscana</taxon>
    </lineage>
</organism>
<dbReference type="KEGG" id="mic:Mic7113_4175"/>
<dbReference type="Proteomes" id="UP000010471">
    <property type="component" value="Chromosome"/>
</dbReference>
<dbReference type="InterPro" id="IPR022244">
    <property type="entry name" value="DUF3769"/>
</dbReference>
<dbReference type="EMBL" id="CP003630">
    <property type="protein sequence ID" value="AFZ19876.1"/>
    <property type="molecule type" value="Genomic_DNA"/>
</dbReference>